<accession>A0ABU6RW03</accession>
<comment type="caution">
    <text evidence="1">The sequence shown here is derived from an EMBL/GenBank/DDBJ whole genome shotgun (WGS) entry which is preliminary data.</text>
</comment>
<protein>
    <submittedName>
        <fullName evidence="1">Uncharacterized protein</fullName>
    </submittedName>
</protein>
<evidence type="ECO:0000313" key="1">
    <source>
        <dbReference type="EMBL" id="MED6128157.1"/>
    </source>
</evidence>
<dbReference type="Proteomes" id="UP001341840">
    <property type="component" value="Unassembled WGS sequence"/>
</dbReference>
<proteinExistence type="predicted"/>
<name>A0ABU6RW03_9FABA</name>
<reference evidence="1 2" key="1">
    <citation type="journal article" date="2023" name="Plants (Basel)">
        <title>Bridging the Gap: Combining Genomics and Transcriptomics Approaches to Understand Stylosanthes scabra, an Orphan Legume from the Brazilian Caatinga.</title>
        <authorList>
            <person name="Ferreira-Neto J.R.C."/>
            <person name="da Silva M.D."/>
            <person name="Binneck E."/>
            <person name="de Melo N.F."/>
            <person name="da Silva R.H."/>
            <person name="de Melo A.L.T.M."/>
            <person name="Pandolfi V."/>
            <person name="Bustamante F.O."/>
            <person name="Brasileiro-Vidal A.C."/>
            <person name="Benko-Iseppon A.M."/>
        </authorList>
    </citation>
    <scope>NUCLEOTIDE SEQUENCE [LARGE SCALE GENOMIC DNA]</scope>
    <source>
        <tissue evidence="1">Leaves</tissue>
    </source>
</reference>
<gene>
    <name evidence="1" type="ORF">PIB30_094930</name>
</gene>
<evidence type="ECO:0000313" key="2">
    <source>
        <dbReference type="Proteomes" id="UP001341840"/>
    </source>
</evidence>
<dbReference type="EMBL" id="JASCZI010032341">
    <property type="protein sequence ID" value="MED6128157.1"/>
    <property type="molecule type" value="Genomic_DNA"/>
</dbReference>
<sequence>MTDGRIVPEVMVAYIANAVMADDTAAVMAENTDAVMADNTENLDTADLGHAETEGVALAYIAGPRKAERQDIPLQAPHVNTSYINSIYAREEINIRIMSHGLSPNPVSTTIVHTLCCGVSPALIMHINPIGYVLLSMVLSLLVDILPTRLIMRPNTSSRPFTLPHDNRALLPSSSSMSRCITWKDYLISWLCRSRRDIIR</sequence>
<organism evidence="1 2">
    <name type="scientific">Stylosanthes scabra</name>
    <dbReference type="NCBI Taxonomy" id="79078"/>
    <lineage>
        <taxon>Eukaryota</taxon>
        <taxon>Viridiplantae</taxon>
        <taxon>Streptophyta</taxon>
        <taxon>Embryophyta</taxon>
        <taxon>Tracheophyta</taxon>
        <taxon>Spermatophyta</taxon>
        <taxon>Magnoliopsida</taxon>
        <taxon>eudicotyledons</taxon>
        <taxon>Gunneridae</taxon>
        <taxon>Pentapetalae</taxon>
        <taxon>rosids</taxon>
        <taxon>fabids</taxon>
        <taxon>Fabales</taxon>
        <taxon>Fabaceae</taxon>
        <taxon>Papilionoideae</taxon>
        <taxon>50 kb inversion clade</taxon>
        <taxon>dalbergioids sensu lato</taxon>
        <taxon>Dalbergieae</taxon>
        <taxon>Pterocarpus clade</taxon>
        <taxon>Stylosanthes</taxon>
    </lineage>
</organism>
<keyword evidence="2" id="KW-1185">Reference proteome</keyword>